<evidence type="ECO:0000313" key="2">
    <source>
        <dbReference type="EMBL" id="CEM52918.1"/>
    </source>
</evidence>
<accession>A0A0G4I7F1</accession>
<gene>
    <name evidence="2" type="ORF">Cvel_11604</name>
</gene>
<dbReference type="AlphaFoldDB" id="A0A0G4I7F1"/>
<proteinExistence type="predicted"/>
<feature type="region of interest" description="Disordered" evidence="1">
    <location>
        <begin position="1"/>
        <end position="79"/>
    </location>
</feature>
<feature type="compositionally biased region" description="Low complexity" evidence="1">
    <location>
        <begin position="65"/>
        <end position="76"/>
    </location>
</feature>
<feature type="compositionally biased region" description="Basic residues" evidence="1">
    <location>
        <begin position="9"/>
        <end position="22"/>
    </location>
</feature>
<name>A0A0G4I7F1_9ALVE</name>
<evidence type="ECO:0000256" key="1">
    <source>
        <dbReference type="SAM" id="MobiDB-lite"/>
    </source>
</evidence>
<dbReference type="EMBL" id="CDMZ01005428">
    <property type="protein sequence ID" value="CEM52918.1"/>
    <property type="molecule type" value="Genomic_DNA"/>
</dbReference>
<organism evidence="2">
    <name type="scientific">Chromera velia CCMP2878</name>
    <dbReference type="NCBI Taxonomy" id="1169474"/>
    <lineage>
        <taxon>Eukaryota</taxon>
        <taxon>Sar</taxon>
        <taxon>Alveolata</taxon>
        <taxon>Colpodellida</taxon>
        <taxon>Chromeraceae</taxon>
        <taxon>Chromera</taxon>
    </lineage>
</organism>
<reference evidence="2" key="1">
    <citation type="submission" date="2014-11" db="EMBL/GenBank/DDBJ databases">
        <authorList>
            <person name="Otto D Thomas"/>
            <person name="Naeem Raeece"/>
        </authorList>
    </citation>
    <scope>NUCLEOTIDE SEQUENCE</scope>
</reference>
<sequence length="478" mass="54743">MPSGVVSKLLRRHSWGSPHRKSANSFRAPLSAADQAERRRKGLTLLRARSQKSTDGGGASGGGAATAASPKSKASPLGPIQAGVYRSMDTDADPDEVWDSLPESEKKNWETDNPNLGPWWYQPKLDGDLDNLGKQGKRYESEEEYYQDMRLDPEKDLGAAIAKDWEEEKELEQLWRRPELHVSGDPLIGEELEEDTQWSLYNWKRLHQFNSEIQAWGFLREGGPPHERDEDYHWGSMGLKRGGNPLCGYTPNRPIRESDMASPSVPLGWKTFVCVCIDKQDPDSKLKWFDNVRSRLWTDHATWARLSIRRHNATAKVLFDYAIYDPSWEYSKGNVIGVAAPTLFHAKKFLAENPYALHKLYAHMHLYEFDDMTKHHFMLGGLPKGPQFLIYGQDRDSEKAQAAAEELEEVHLRFATRSCNTIKMMKLMQPREDDEEELNRPVKQVIPFDDRFLLEDDLKKQMVKAKGQAGESEEERDE</sequence>
<feature type="compositionally biased region" description="Gly residues" evidence="1">
    <location>
        <begin position="55"/>
        <end position="64"/>
    </location>
</feature>
<protein>
    <submittedName>
        <fullName evidence="2">Uncharacterized protein</fullName>
    </submittedName>
</protein>
<dbReference type="VEuPathDB" id="CryptoDB:Cvel_11604"/>